<keyword evidence="6" id="KW-0812">Transmembrane</keyword>
<evidence type="ECO:0000256" key="1">
    <source>
        <dbReference type="ARBA" id="ARBA00004162"/>
    </source>
</evidence>
<keyword evidence="4" id="KW-0723">Serine/threonine-protein kinase</keyword>
<comment type="catalytic activity">
    <reaction evidence="13">
        <text>L-seryl-[protein] + ATP = O-phospho-L-seryl-[protein] + ADP + H(+)</text>
        <dbReference type="Rhea" id="RHEA:17989"/>
        <dbReference type="Rhea" id="RHEA-COMP:9863"/>
        <dbReference type="Rhea" id="RHEA-COMP:11604"/>
        <dbReference type="ChEBI" id="CHEBI:15378"/>
        <dbReference type="ChEBI" id="CHEBI:29999"/>
        <dbReference type="ChEBI" id="CHEBI:30616"/>
        <dbReference type="ChEBI" id="CHEBI:83421"/>
        <dbReference type="ChEBI" id="CHEBI:456216"/>
        <dbReference type="EC" id="2.7.11.1"/>
    </reaction>
</comment>
<comment type="catalytic activity">
    <reaction evidence="12">
        <text>L-threonyl-[protein] + ATP = O-phospho-L-threonyl-[protein] + ADP + H(+)</text>
        <dbReference type="Rhea" id="RHEA:46608"/>
        <dbReference type="Rhea" id="RHEA-COMP:11060"/>
        <dbReference type="Rhea" id="RHEA-COMP:11605"/>
        <dbReference type="ChEBI" id="CHEBI:15378"/>
        <dbReference type="ChEBI" id="CHEBI:30013"/>
        <dbReference type="ChEBI" id="CHEBI:30616"/>
        <dbReference type="ChEBI" id="CHEBI:61977"/>
        <dbReference type="ChEBI" id="CHEBI:456216"/>
        <dbReference type="EC" id="2.7.11.1"/>
    </reaction>
</comment>
<comment type="subcellular location">
    <subcellularLocation>
        <location evidence="1">Cell membrane</location>
        <topology evidence="1">Single-pass membrane protein</topology>
    </subcellularLocation>
</comment>
<evidence type="ECO:0000256" key="8">
    <source>
        <dbReference type="ARBA" id="ARBA00022777"/>
    </source>
</evidence>
<dbReference type="InterPro" id="IPR017896">
    <property type="entry name" value="4Fe4S_Fe-S-bd"/>
</dbReference>
<evidence type="ECO:0000256" key="7">
    <source>
        <dbReference type="ARBA" id="ARBA00022741"/>
    </source>
</evidence>
<gene>
    <name evidence="15" type="ORF">GH714_017839</name>
</gene>
<keyword evidence="9" id="KW-0067">ATP-binding</keyword>
<evidence type="ECO:0000313" key="15">
    <source>
        <dbReference type="EMBL" id="KAF2286575.1"/>
    </source>
</evidence>
<evidence type="ECO:0000256" key="4">
    <source>
        <dbReference type="ARBA" id="ARBA00022527"/>
    </source>
</evidence>
<dbReference type="InterPro" id="IPR047117">
    <property type="entry name" value="PERK1-13-like"/>
</dbReference>
<protein>
    <recommendedName>
        <fullName evidence="2">non-specific serine/threonine protein kinase</fullName>
        <ecNumber evidence="2">2.7.11.1</ecNumber>
    </recommendedName>
</protein>
<name>A0A6A6KE41_HEVBR</name>
<evidence type="ECO:0000256" key="13">
    <source>
        <dbReference type="ARBA" id="ARBA00048679"/>
    </source>
</evidence>
<accession>A0A6A6KE41</accession>
<dbReference type="PROSITE" id="PS51379">
    <property type="entry name" value="4FE4S_FER_2"/>
    <property type="match status" value="1"/>
</dbReference>
<evidence type="ECO:0000256" key="6">
    <source>
        <dbReference type="ARBA" id="ARBA00022692"/>
    </source>
</evidence>
<keyword evidence="3" id="KW-1003">Cell membrane</keyword>
<evidence type="ECO:0000256" key="11">
    <source>
        <dbReference type="ARBA" id="ARBA00023136"/>
    </source>
</evidence>
<keyword evidence="7" id="KW-0547">Nucleotide-binding</keyword>
<evidence type="ECO:0000256" key="2">
    <source>
        <dbReference type="ARBA" id="ARBA00012513"/>
    </source>
</evidence>
<evidence type="ECO:0000256" key="10">
    <source>
        <dbReference type="ARBA" id="ARBA00022989"/>
    </source>
</evidence>
<organism evidence="15 16">
    <name type="scientific">Hevea brasiliensis</name>
    <name type="common">Para rubber tree</name>
    <name type="synonym">Siphonia brasiliensis</name>
    <dbReference type="NCBI Taxonomy" id="3981"/>
    <lineage>
        <taxon>Eukaryota</taxon>
        <taxon>Viridiplantae</taxon>
        <taxon>Streptophyta</taxon>
        <taxon>Embryophyta</taxon>
        <taxon>Tracheophyta</taxon>
        <taxon>Spermatophyta</taxon>
        <taxon>Magnoliopsida</taxon>
        <taxon>eudicotyledons</taxon>
        <taxon>Gunneridae</taxon>
        <taxon>Pentapetalae</taxon>
        <taxon>rosids</taxon>
        <taxon>fabids</taxon>
        <taxon>Malpighiales</taxon>
        <taxon>Euphorbiaceae</taxon>
        <taxon>Crotonoideae</taxon>
        <taxon>Micrandreae</taxon>
        <taxon>Hevea</taxon>
    </lineage>
</organism>
<evidence type="ECO:0000259" key="14">
    <source>
        <dbReference type="PROSITE" id="PS51379"/>
    </source>
</evidence>
<comment type="caution">
    <text evidence="15">The sequence shown here is derived from an EMBL/GenBank/DDBJ whole genome shotgun (WGS) entry which is preliminary data.</text>
</comment>
<keyword evidence="5" id="KW-0808">Transferase</keyword>
<dbReference type="Gene3D" id="1.10.510.10">
    <property type="entry name" value="Transferase(Phosphotransferase) domain 1"/>
    <property type="match status" value="1"/>
</dbReference>
<reference evidence="15 16" key="1">
    <citation type="journal article" date="2020" name="Mol. Plant">
        <title>The Chromosome-Based Rubber Tree Genome Provides New Insights into Spurge Genome Evolution and Rubber Biosynthesis.</title>
        <authorList>
            <person name="Liu J."/>
            <person name="Shi C."/>
            <person name="Shi C.C."/>
            <person name="Li W."/>
            <person name="Zhang Q.J."/>
            <person name="Zhang Y."/>
            <person name="Li K."/>
            <person name="Lu H.F."/>
            <person name="Shi C."/>
            <person name="Zhu S.T."/>
            <person name="Xiao Z.Y."/>
            <person name="Nan H."/>
            <person name="Yue Y."/>
            <person name="Zhu X.G."/>
            <person name="Wu Y."/>
            <person name="Hong X.N."/>
            <person name="Fan G.Y."/>
            <person name="Tong Y."/>
            <person name="Zhang D."/>
            <person name="Mao C.L."/>
            <person name="Liu Y.L."/>
            <person name="Hao S.J."/>
            <person name="Liu W.Q."/>
            <person name="Lv M.Q."/>
            <person name="Zhang H.B."/>
            <person name="Liu Y."/>
            <person name="Hu-Tang G.R."/>
            <person name="Wang J.P."/>
            <person name="Wang J.H."/>
            <person name="Sun Y.H."/>
            <person name="Ni S.B."/>
            <person name="Chen W.B."/>
            <person name="Zhang X.C."/>
            <person name="Jiao Y.N."/>
            <person name="Eichler E.E."/>
            <person name="Li G.H."/>
            <person name="Liu X."/>
            <person name="Gao L.Z."/>
        </authorList>
    </citation>
    <scope>NUCLEOTIDE SEQUENCE [LARGE SCALE GENOMIC DNA]</scope>
    <source>
        <strain evidence="16">cv. GT1</strain>
        <tissue evidence="15">Leaf</tissue>
    </source>
</reference>
<dbReference type="Proteomes" id="UP000467840">
    <property type="component" value="Chromosome 3"/>
</dbReference>
<feature type="domain" description="4Fe-4S ferredoxin-type" evidence="14">
    <location>
        <begin position="62"/>
        <end position="93"/>
    </location>
</feature>
<keyword evidence="16" id="KW-1185">Reference proteome</keyword>
<evidence type="ECO:0000256" key="3">
    <source>
        <dbReference type="ARBA" id="ARBA00022475"/>
    </source>
</evidence>
<evidence type="ECO:0000256" key="9">
    <source>
        <dbReference type="ARBA" id="ARBA00022840"/>
    </source>
</evidence>
<dbReference type="EMBL" id="JAAGAX010000017">
    <property type="protein sequence ID" value="KAF2286575.1"/>
    <property type="molecule type" value="Genomic_DNA"/>
</dbReference>
<dbReference type="PANTHER" id="PTHR47982">
    <property type="entry name" value="PROLINE-RICH RECEPTOR-LIKE PROTEIN KINASE PERK4"/>
    <property type="match status" value="1"/>
</dbReference>
<evidence type="ECO:0000256" key="12">
    <source>
        <dbReference type="ARBA" id="ARBA00047899"/>
    </source>
</evidence>
<keyword evidence="10" id="KW-1133">Transmembrane helix</keyword>
<keyword evidence="8" id="KW-0418">Kinase</keyword>
<dbReference type="GO" id="GO:0005524">
    <property type="term" value="F:ATP binding"/>
    <property type="evidence" value="ECO:0007669"/>
    <property type="project" value="UniProtKB-KW"/>
</dbReference>
<dbReference type="GO" id="GO:0005886">
    <property type="term" value="C:plasma membrane"/>
    <property type="evidence" value="ECO:0007669"/>
    <property type="project" value="UniProtKB-SubCell"/>
</dbReference>
<keyword evidence="11" id="KW-0472">Membrane</keyword>
<evidence type="ECO:0000256" key="5">
    <source>
        <dbReference type="ARBA" id="ARBA00022679"/>
    </source>
</evidence>
<dbReference type="AlphaFoldDB" id="A0A6A6KE41"/>
<evidence type="ECO:0000313" key="16">
    <source>
        <dbReference type="Proteomes" id="UP000467840"/>
    </source>
</evidence>
<proteinExistence type="predicted"/>
<dbReference type="PANTHER" id="PTHR47982:SF17">
    <property type="entry name" value="NON-SPECIFIC SERINE_THREONINE PROTEIN KINASE"/>
    <property type="match status" value="1"/>
</dbReference>
<dbReference type="GO" id="GO:0004674">
    <property type="term" value="F:protein serine/threonine kinase activity"/>
    <property type="evidence" value="ECO:0007669"/>
    <property type="project" value="UniProtKB-KW"/>
</dbReference>
<dbReference type="EC" id="2.7.11.1" evidence="2"/>
<sequence>MGIALGIAKGLVHLHQLYKPWNIYEHFMDDSIFLDDNLELKMVPRLENDWPKDASFVDSQLEEYDYDEMDRMIKCALACVKPCPQNRPQMSEVVEVLAGSCEKSQEN</sequence>